<keyword evidence="3 8" id="KW-0349">Heme</keyword>
<dbReference type="EMBL" id="VIEB01000390">
    <property type="protein sequence ID" value="TQD92603.1"/>
    <property type="molecule type" value="Genomic_DNA"/>
</dbReference>
<dbReference type="GO" id="GO:0016705">
    <property type="term" value="F:oxidoreductase activity, acting on paired donors, with incorporation or reduction of molecular oxygen"/>
    <property type="evidence" value="ECO:0007669"/>
    <property type="project" value="InterPro"/>
</dbReference>
<dbReference type="GO" id="GO:0005506">
    <property type="term" value="F:iron ion binding"/>
    <property type="evidence" value="ECO:0007669"/>
    <property type="project" value="InterPro"/>
</dbReference>
<dbReference type="CDD" id="cd11072">
    <property type="entry name" value="CYP71-like"/>
    <property type="match status" value="1"/>
</dbReference>
<evidence type="ECO:0000256" key="1">
    <source>
        <dbReference type="ARBA" id="ARBA00001971"/>
    </source>
</evidence>
<dbReference type="PROSITE" id="PS00086">
    <property type="entry name" value="CYTOCHROME_P450"/>
    <property type="match status" value="1"/>
</dbReference>
<feature type="chain" id="PRO_5021869210" description="Cytochrome P450" evidence="10">
    <location>
        <begin position="23"/>
        <end position="516"/>
    </location>
</feature>
<comment type="cofactor">
    <cofactor evidence="1 8">
        <name>heme</name>
        <dbReference type="ChEBI" id="CHEBI:30413"/>
    </cofactor>
</comment>
<dbReference type="STRING" id="106549.A0A540M1I8"/>
<dbReference type="GO" id="GO:0020037">
    <property type="term" value="F:heme binding"/>
    <property type="evidence" value="ECO:0007669"/>
    <property type="project" value="InterPro"/>
</dbReference>
<dbReference type="AlphaFoldDB" id="A0A540M1I8"/>
<protein>
    <recommendedName>
        <fullName evidence="13">Cytochrome P450</fullName>
    </recommendedName>
</protein>
<evidence type="ECO:0000256" key="3">
    <source>
        <dbReference type="ARBA" id="ARBA00022617"/>
    </source>
</evidence>
<dbReference type="Gene3D" id="1.10.630.10">
    <property type="entry name" value="Cytochrome P450"/>
    <property type="match status" value="1"/>
</dbReference>
<keyword evidence="6 8" id="KW-0408">Iron</keyword>
<dbReference type="PRINTS" id="PR00385">
    <property type="entry name" value="P450"/>
</dbReference>
<evidence type="ECO:0000256" key="8">
    <source>
        <dbReference type="PIRSR" id="PIRSR602401-1"/>
    </source>
</evidence>
<proteinExistence type="inferred from homology"/>
<dbReference type="Pfam" id="PF00067">
    <property type="entry name" value="p450"/>
    <property type="match status" value="1"/>
</dbReference>
<dbReference type="PRINTS" id="PR00463">
    <property type="entry name" value="EP450I"/>
</dbReference>
<name>A0A540M1I8_MALBA</name>
<evidence type="ECO:0000313" key="11">
    <source>
        <dbReference type="EMBL" id="TQD92603.1"/>
    </source>
</evidence>
<keyword evidence="5 9" id="KW-0560">Oxidoreductase</keyword>
<dbReference type="InterPro" id="IPR017972">
    <property type="entry name" value="Cyt_P450_CS"/>
</dbReference>
<evidence type="ECO:0000256" key="6">
    <source>
        <dbReference type="ARBA" id="ARBA00023004"/>
    </source>
</evidence>
<dbReference type="InterPro" id="IPR036396">
    <property type="entry name" value="Cyt_P450_sf"/>
</dbReference>
<sequence length="516" mass="58413">MATMTPQIFWLLLLLLIPLLLLLKKKQHVNKTPQNKQKHLPPSPPKLPLIGNLHQLGSAPHRSLLQLSQKYGPVMLLHLGRIPTVVVSSAEAAKDVFKTNDLHCCSRPTYAGSRRLTYNYLDVAFSPYSDYWREIRKICVVEFFSVKRVQSYRSIREEEVAKMVKSISDHSSSSVAPVDVSEMLFALVASILFRVGFGTSLQSSNYKSGKAIHKIIHDMETMLGGMSGAEYFPAWIGWITDRVTGVQKKFDRITSELDVFFQQLVDDHLTPGRKQEHEDIIDVLLRTLKEQTGVVGAAQLGHASVKAVLMDLFLGGIDTGAITMWWAMAEIVKNPRVMKKAQQEVRNCIGNKGLVSESDTEQLEYLKKIIKETLRLHPPAPMILPREAMSHFKIQGYDVDPKTLILVNEGAIARDPKIWNDPEEFFPERFDGSSVDFKGQHYEYLPFGAGRRMCPGIYMATTTLQFGLANLLYWFDWKLPNGMKVEDLDMEESADASLTVPMKNHLLLVPQKLYQN</sequence>
<evidence type="ECO:0000313" key="12">
    <source>
        <dbReference type="Proteomes" id="UP000315295"/>
    </source>
</evidence>
<feature type="signal peptide" evidence="10">
    <location>
        <begin position="1"/>
        <end position="22"/>
    </location>
</feature>
<keyword evidence="7 9" id="KW-0503">Monooxygenase</keyword>
<dbReference type="Proteomes" id="UP000315295">
    <property type="component" value="Unassembled WGS sequence"/>
</dbReference>
<evidence type="ECO:0000256" key="7">
    <source>
        <dbReference type="ARBA" id="ARBA00023033"/>
    </source>
</evidence>
<evidence type="ECO:0000256" key="5">
    <source>
        <dbReference type="ARBA" id="ARBA00023002"/>
    </source>
</evidence>
<comment type="caution">
    <text evidence="11">The sequence shown here is derived from an EMBL/GenBank/DDBJ whole genome shotgun (WGS) entry which is preliminary data.</text>
</comment>
<organism evidence="11 12">
    <name type="scientific">Malus baccata</name>
    <name type="common">Siberian crab apple</name>
    <name type="synonym">Pyrus baccata</name>
    <dbReference type="NCBI Taxonomy" id="106549"/>
    <lineage>
        <taxon>Eukaryota</taxon>
        <taxon>Viridiplantae</taxon>
        <taxon>Streptophyta</taxon>
        <taxon>Embryophyta</taxon>
        <taxon>Tracheophyta</taxon>
        <taxon>Spermatophyta</taxon>
        <taxon>Magnoliopsida</taxon>
        <taxon>eudicotyledons</taxon>
        <taxon>Gunneridae</taxon>
        <taxon>Pentapetalae</taxon>
        <taxon>rosids</taxon>
        <taxon>fabids</taxon>
        <taxon>Rosales</taxon>
        <taxon>Rosaceae</taxon>
        <taxon>Amygdaloideae</taxon>
        <taxon>Maleae</taxon>
        <taxon>Malus</taxon>
    </lineage>
</organism>
<dbReference type="PANTHER" id="PTHR47955:SF19">
    <property type="entry name" value="CYTOCHROME P450 71A9-LIKE ISOFORM X1"/>
    <property type="match status" value="1"/>
</dbReference>
<evidence type="ECO:0000256" key="9">
    <source>
        <dbReference type="RuleBase" id="RU000461"/>
    </source>
</evidence>
<evidence type="ECO:0000256" key="10">
    <source>
        <dbReference type="SAM" id="SignalP"/>
    </source>
</evidence>
<dbReference type="FunFam" id="1.10.630.10:FF:000011">
    <property type="entry name" value="Cytochrome P450 83B1"/>
    <property type="match status" value="1"/>
</dbReference>
<keyword evidence="12" id="KW-1185">Reference proteome</keyword>
<accession>A0A540M1I8</accession>
<keyword evidence="10" id="KW-0732">Signal</keyword>
<evidence type="ECO:0000256" key="2">
    <source>
        <dbReference type="ARBA" id="ARBA00010617"/>
    </source>
</evidence>
<dbReference type="PANTHER" id="PTHR47955">
    <property type="entry name" value="CYTOCHROME P450 FAMILY 71 PROTEIN"/>
    <property type="match status" value="1"/>
</dbReference>
<keyword evidence="4 8" id="KW-0479">Metal-binding</keyword>
<dbReference type="InterPro" id="IPR001128">
    <property type="entry name" value="Cyt_P450"/>
</dbReference>
<dbReference type="InterPro" id="IPR002401">
    <property type="entry name" value="Cyt_P450_E_grp-I"/>
</dbReference>
<feature type="binding site" description="axial binding residue" evidence="8">
    <location>
        <position position="454"/>
    </location>
    <ligand>
        <name>heme</name>
        <dbReference type="ChEBI" id="CHEBI:30413"/>
    </ligand>
    <ligandPart>
        <name>Fe</name>
        <dbReference type="ChEBI" id="CHEBI:18248"/>
    </ligandPart>
</feature>
<reference evidence="11 12" key="1">
    <citation type="journal article" date="2019" name="G3 (Bethesda)">
        <title>Sequencing of a Wild Apple (Malus baccata) Genome Unravels the Differences Between Cultivated and Wild Apple Species Regarding Disease Resistance and Cold Tolerance.</title>
        <authorList>
            <person name="Chen X."/>
        </authorList>
    </citation>
    <scope>NUCLEOTIDE SEQUENCE [LARGE SCALE GENOMIC DNA]</scope>
    <source>
        <strain evidence="12">cv. Shandingzi</strain>
        <tissue evidence="11">Leaves</tissue>
    </source>
</reference>
<dbReference type="GO" id="GO:0004497">
    <property type="term" value="F:monooxygenase activity"/>
    <property type="evidence" value="ECO:0007669"/>
    <property type="project" value="UniProtKB-KW"/>
</dbReference>
<dbReference type="SUPFAM" id="SSF48264">
    <property type="entry name" value="Cytochrome P450"/>
    <property type="match status" value="1"/>
</dbReference>
<comment type="similarity">
    <text evidence="2 9">Belongs to the cytochrome P450 family.</text>
</comment>
<evidence type="ECO:0008006" key="13">
    <source>
        <dbReference type="Google" id="ProtNLM"/>
    </source>
</evidence>
<gene>
    <name evidence="11" type="ORF">C1H46_021855</name>
</gene>
<evidence type="ECO:0000256" key="4">
    <source>
        <dbReference type="ARBA" id="ARBA00022723"/>
    </source>
</evidence>